<dbReference type="GO" id="GO:0003676">
    <property type="term" value="F:nucleic acid binding"/>
    <property type="evidence" value="ECO:0007669"/>
    <property type="project" value="InterPro"/>
</dbReference>
<dbReference type="InterPro" id="IPR012337">
    <property type="entry name" value="RNaseH-like_sf"/>
</dbReference>
<dbReference type="GO" id="GO:0004527">
    <property type="term" value="F:exonuclease activity"/>
    <property type="evidence" value="ECO:0007669"/>
    <property type="project" value="UniProtKB-KW"/>
</dbReference>
<name>A0A398DGF9_9BACT</name>
<dbReference type="EMBL" id="QXIX01000050">
    <property type="protein sequence ID" value="RIE12880.1"/>
    <property type="molecule type" value="Genomic_DNA"/>
</dbReference>
<dbReference type="Proteomes" id="UP000266042">
    <property type="component" value="Unassembled WGS sequence"/>
</dbReference>
<dbReference type="RefSeq" id="WP_119086971.1">
    <property type="nucleotide sequence ID" value="NZ_QXIV01000009.1"/>
</dbReference>
<dbReference type="Pfam" id="PF10108">
    <property type="entry name" value="DNA_pol_B_exo2"/>
    <property type="match status" value="1"/>
</dbReference>
<dbReference type="SUPFAM" id="SSF53098">
    <property type="entry name" value="Ribonuclease H-like"/>
    <property type="match status" value="1"/>
</dbReference>
<keyword evidence="3" id="KW-0269">Exonuclease</keyword>
<protein>
    <submittedName>
        <fullName evidence="3">3'-5' exonuclease</fullName>
    </submittedName>
</protein>
<dbReference type="Gene3D" id="3.30.420.10">
    <property type="entry name" value="Ribonuclease H-like superfamily/Ribonuclease H"/>
    <property type="match status" value="1"/>
</dbReference>
<dbReference type="AlphaFoldDB" id="A0A398DGF9"/>
<comment type="caution">
    <text evidence="3">The sequence shown here is derived from an EMBL/GenBank/DDBJ whole genome shotgun (WGS) entry which is preliminary data.</text>
</comment>
<gene>
    <name evidence="2" type="ORF">SMC2_06460</name>
    <name evidence="3" type="ORF">SMC3_01710</name>
</gene>
<feature type="domain" description="Predicted 3'-5' exonuclease PolB-like" evidence="1">
    <location>
        <begin position="89"/>
        <end position="220"/>
    </location>
</feature>
<accession>A0A398DGF9</accession>
<evidence type="ECO:0000313" key="5">
    <source>
        <dbReference type="Proteomes" id="UP000266042"/>
    </source>
</evidence>
<proteinExistence type="predicted"/>
<dbReference type="Proteomes" id="UP000265724">
    <property type="component" value="Unassembled WGS sequence"/>
</dbReference>
<evidence type="ECO:0000313" key="3">
    <source>
        <dbReference type="EMBL" id="RIE14612.1"/>
    </source>
</evidence>
<dbReference type="InterPro" id="IPR036397">
    <property type="entry name" value="RNaseH_sf"/>
</dbReference>
<sequence length="231" mass="26136">MERLVFDVETVGTTWESLDPAVQESLLRSADTDEERQEVRDSLGLFPVTAQIACIALYSPEQDHAAVYFQGPNGGMETVREEKVVFVPCTEKELLIHFWEAAGRAKQIITFNGRGFDCPFLLVRSAANRVRPTIDLMPNRYSNQHVDLMDQFTWFGALRRRFSLEVWCNALGVEQPKREVHGSDVAALYAAGEYMKIARYCLGDAKATAQLFDLWSKYMRYAGPGQEPAQS</sequence>
<dbReference type="InterPro" id="IPR019288">
    <property type="entry name" value="3'-5'_exonuclease_PolB-like"/>
</dbReference>
<keyword evidence="4" id="KW-1185">Reference proteome</keyword>
<evidence type="ECO:0000313" key="4">
    <source>
        <dbReference type="Proteomes" id="UP000265724"/>
    </source>
</evidence>
<dbReference type="EMBL" id="QXIW01000010">
    <property type="protein sequence ID" value="RIE14612.1"/>
    <property type="molecule type" value="Genomic_DNA"/>
</dbReference>
<reference evidence="4 5" key="1">
    <citation type="submission" date="2018-09" db="EMBL/GenBank/DDBJ databases">
        <title>Discovery and Ecogenomic Context for Candidatus Cryosericales, a Global Caldiserica Order Active in Thawing Permafrost.</title>
        <authorList>
            <person name="Martinez M.A."/>
            <person name="Woodcroft B.J."/>
            <person name="Ignacio Espinoza J.C."/>
            <person name="Zayed A."/>
            <person name="Singleton C.M."/>
            <person name="Boyd J."/>
            <person name="Li Y.-F."/>
            <person name="Purvine S."/>
            <person name="Maughan H."/>
            <person name="Hodgkins S.B."/>
            <person name="Anderson D."/>
            <person name="Sederholm M."/>
            <person name="Temperton B."/>
            <person name="Saleska S.R."/>
            <person name="Tyson G.W."/>
            <person name="Rich V.I."/>
        </authorList>
    </citation>
    <scope>NUCLEOTIDE SEQUENCE [LARGE SCALE GENOMIC DNA]</scope>
    <source>
        <strain evidence="2 4">SMC2</strain>
        <strain evidence="3 5">SMC3</strain>
    </source>
</reference>
<keyword evidence="3" id="KW-0540">Nuclease</keyword>
<evidence type="ECO:0000313" key="2">
    <source>
        <dbReference type="EMBL" id="RIE12880.1"/>
    </source>
</evidence>
<evidence type="ECO:0000259" key="1">
    <source>
        <dbReference type="Pfam" id="PF10108"/>
    </source>
</evidence>
<keyword evidence="3" id="KW-0378">Hydrolase</keyword>
<organism evidence="3 5">
    <name type="scientific">Candidatus Cryosericum hinesii</name>
    <dbReference type="NCBI Taxonomy" id="2290915"/>
    <lineage>
        <taxon>Bacteria</taxon>
        <taxon>Pseudomonadati</taxon>
        <taxon>Caldisericota/Cryosericota group</taxon>
        <taxon>Candidatus Cryosericota</taxon>
        <taxon>Candidatus Cryosericia</taxon>
        <taxon>Candidatus Cryosericales</taxon>
        <taxon>Candidatus Cryosericaceae</taxon>
        <taxon>Candidatus Cryosericum</taxon>
    </lineage>
</organism>